<dbReference type="CDD" id="cd14752">
    <property type="entry name" value="GH31_N"/>
    <property type="match status" value="1"/>
</dbReference>
<protein>
    <submittedName>
        <fullName evidence="6">Alpha-glucosidase</fullName>
    </submittedName>
</protein>
<feature type="domain" description="Glycoside hydrolase family 31 N-terminal" evidence="4">
    <location>
        <begin position="25"/>
        <end position="215"/>
    </location>
</feature>
<feature type="domain" description="Glycoside hydrolase family 31 TIM barrel" evidence="3">
    <location>
        <begin position="261"/>
        <end position="587"/>
    </location>
</feature>
<evidence type="ECO:0000313" key="7">
    <source>
        <dbReference type="Proteomes" id="UP000197058"/>
    </source>
</evidence>
<dbReference type="InterPro" id="IPR017853">
    <property type="entry name" value="GH"/>
</dbReference>
<name>A0AAI8DG51_MAMSC</name>
<dbReference type="GO" id="GO:0005975">
    <property type="term" value="P:carbohydrate metabolic process"/>
    <property type="evidence" value="ECO:0007669"/>
    <property type="project" value="InterPro"/>
</dbReference>
<dbReference type="Pfam" id="PF21365">
    <property type="entry name" value="Glyco_hydro_31_3rd"/>
    <property type="match status" value="1"/>
</dbReference>
<feature type="domain" description="Glycosyl hydrolase family 31 C-terminal" evidence="5">
    <location>
        <begin position="597"/>
        <end position="682"/>
    </location>
</feature>
<dbReference type="PANTHER" id="PTHR22762">
    <property type="entry name" value="ALPHA-GLUCOSIDASE"/>
    <property type="match status" value="1"/>
</dbReference>
<gene>
    <name evidence="6" type="ORF">CEP64_03965</name>
</gene>
<keyword evidence="2" id="KW-0378">Hydrolase</keyword>
<dbReference type="PANTHER" id="PTHR22762:SF165">
    <property type="entry name" value="PUTATIVE (AFU_ORTHOLOGUE AFUA_1G06560)-RELATED"/>
    <property type="match status" value="1"/>
</dbReference>
<evidence type="ECO:0000256" key="1">
    <source>
        <dbReference type="ARBA" id="ARBA00007806"/>
    </source>
</evidence>
<dbReference type="EMBL" id="CP022046">
    <property type="protein sequence ID" value="ASE33761.1"/>
    <property type="molecule type" value="Genomic_DNA"/>
</dbReference>
<dbReference type="GO" id="GO:0030246">
    <property type="term" value="F:carbohydrate binding"/>
    <property type="evidence" value="ECO:0007669"/>
    <property type="project" value="InterPro"/>
</dbReference>
<dbReference type="Pfam" id="PF13802">
    <property type="entry name" value="Gal_mutarotas_2"/>
    <property type="match status" value="1"/>
</dbReference>
<evidence type="ECO:0000313" key="6">
    <source>
        <dbReference type="EMBL" id="ASE33761.1"/>
    </source>
</evidence>
<dbReference type="CDD" id="cd06599">
    <property type="entry name" value="GH31_glycosidase_Aec37"/>
    <property type="match status" value="1"/>
</dbReference>
<dbReference type="Gene3D" id="2.60.40.1180">
    <property type="entry name" value="Golgi alpha-mannosidase II"/>
    <property type="match status" value="1"/>
</dbReference>
<organism evidence="6 7">
    <name type="scientific">Mammaliicoccus sciuri</name>
    <name type="common">Staphylococcus sciuri</name>
    <dbReference type="NCBI Taxonomy" id="1296"/>
    <lineage>
        <taxon>Bacteria</taxon>
        <taxon>Bacillati</taxon>
        <taxon>Bacillota</taxon>
        <taxon>Bacilli</taxon>
        <taxon>Bacillales</taxon>
        <taxon>Staphylococcaceae</taxon>
        <taxon>Mammaliicoccus</taxon>
    </lineage>
</organism>
<dbReference type="SUPFAM" id="SSF51011">
    <property type="entry name" value="Glycosyl hydrolase domain"/>
    <property type="match status" value="1"/>
</dbReference>
<proteinExistence type="inferred from homology"/>
<dbReference type="InterPro" id="IPR048395">
    <property type="entry name" value="Glyco_hydro_31_C"/>
</dbReference>
<keyword evidence="2" id="KW-0326">Glycosidase</keyword>
<dbReference type="AlphaFoldDB" id="A0AAI8DG51"/>
<sequence>MYMFNMISQDKNTIVISDKQNEHFFTIRILEDYLINIKSSTQKDISLPTWTITPGDTDLPFEGLSRYDQSNFSCPQYEISEEQHNIIIETKLLKLIIDKEDFYCSWYDLSSSDKEIKIMQDRQTGSYHHQISKNHPTCHYLNRDKNEMYFGLGEKSGKVNKHGRRFRMKNIDAMGYNAETTDPLYKHIPYYLTYNTDENIAFGIFYDDYQDSIVDLGQELDNYHGHYRYYETKSDFLDYYVIAGPSIQQVTTRFSHLTGRPTLMPEWSLSYSGSTMQYTDLPNSDERLLSFLDQCNTHNITIRSFHLSSGYTSIHDKRYVFNWNYDKFKDPKSFGKSYTDQNVELVANIKPILLTDHPLLDEVLAIDGFIKDVNGKPLLVQFWDEKGYYLDFTNKDTIKWWQSKIEQQLLSNHVNCTWNDNNEFEIWDDKAIVNGFGNEANFQDYKAIMPILMMKASREIQQQYHKEQYPYIISRSGAAGMSKYVQTWTGDNYTSWHTLKYNNAMAIGLSLSGVYNFGHDIGGFSGDKPEAELFLRWVQCGAYYPRFSIHSWNDDGTVNEPWMHQKVLSEVKQAMHFHEKLKPYLQSLVIQAHESYEPIIRPTFYQYENDITTFVENDEFMLGEHMLIAPIVEKSQKERTIYLPNNNKGWIDFHSGKQFEDGQTITVKTTLQHIPTFVVKGAEIPVYKDDLKTIENLKF</sequence>
<evidence type="ECO:0000259" key="4">
    <source>
        <dbReference type="Pfam" id="PF13802"/>
    </source>
</evidence>
<accession>A0AAI8DG51</accession>
<dbReference type="InterPro" id="IPR000322">
    <property type="entry name" value="Glyco_hydro_31_TIM"/>
</dbReference>
<dbReference type="SUPFAM" id="SSF74650">
    <property type="entry name" value="Galactose mutarotase-like"/>
    <property type="match status" value="1"/>
</dbReference>
<dbReference type="Proteomes" id="UP000197058">
    <property type="component" value="Chromosome"/>
</dbReference>
<dbReference type="Pfam" id="PF01055">
    <property type="entry name" value="Glyco_hydro_31_2nd"/>
    <property type="match status" value="1"/>
</dbReference>
<dbReference type="SUPFAM" id="SSF51445">
    <property type="entry name" value="(Trans)glycosidases"/>
    <property type="match status" value="1"/>
</dbReference>
<comment type="similarity">
    <text evidence="1 2">Belongs to the glycosyl hydrolase 31 family.</text>
</comment>
<dbReference type="GO" id="GO:0004553">
    <property type="term" value="F:hydrolase activity, hydrolyzing O-glycosyl compounds"/>
    <property type="evidence" value="ECO:0007669"/>
    <property type="project" value="InterPro"/>
</dbReference>
<dbReference type="InterPro" id="IPR011013">
    <property type="entry name" value="Gal_mutarotase_sf_dom"/>
</dbReference>
<dbReference type="InterPro" id="IPR013780">
    <property type="entry name" value="Glyco_hydro_b"/>
</dbReference>
<dbReference type="InterPro" id="IPR025887">
    <property type="entry name" value="Glyco_hydro_31_N_dom"/>
</dbReference>
<evidence type="ECO:0000259" key="3">
    <source>
        <dbReference type="Pfam" id="PF01055"/>
    </source>
</evidence>
<dbReference type="Gene3D" id="3.20.20.80">
    <property type="entry name" value="Glycosidases"/>
    <property type="match status" value="1"/>
</dbReference>
<dbReference type="KEGG" id="sscu:CEP64_03965"/>
<reference evidence="7" key="1">
    <citation type="submission" date="2017-06" db="EMBL/GenBank/DDBJ databases">
        <title>FDA dAtabase for Regulatory Grade micrObial Sequences (FDA-ARGOS): Supporting development and validation of Infectious Disease Dx tests.</title>
        <authorList>
            <person name="Goldberg B."/>
            <person name="Campos J."/>
            <person name="Tallon L."/>
            <person name="Sadzewicz L."/>
            <person name="Sengamalay N."/>
            <person name="Ott S."/>
            <person name="Godinez A."/>
            <person name="Nagaraj S."/>
            <person name="Vavikolanu K."/>
            <person name="Nadendla S."/>
            <person name="George J."/>
            <person name="Geyer C."/>
            <person name="Sichtig H."/>
        </authorList>
    </citation>
    <scope>NUCLEOTIDE SEQUENCE [LARGE SCALE GENOMIC DNA]</scope>
    <source>
        <strain evidence="7">FDAARGOS_285</strain>
    </source>
</reference>
<evidence type="ECO:0000259" key="5">
    <source>
        <dbReference type="Pfam" id="PF21365"/>
    </source>
</evidence>
<evidence type="ECO:0000256" key="2">
    <source>
        <dbReference type="RuleBase" id="RU361185"/>
    </source>
</evidence>
<dbReference type="Gene3D" id="2.60.40.1760">
    <property type="entry name" value="glycosyl hydrolase (family 31)"/>
    <property type="match status" value="1"/>
</dbReference>